<dbReference type="Proteomes" id="UP000594059">
    <property type="component" value="Chromosome"/>
</dbReference>
<gene>
    <name evidence="2" type="ORF">INQ41_02680</name>
</gene>
<proteinExistence type="predicted"/>
<feature type="chain" id="PRO_5032307218" description="Secreted protein" evidence="1">
    <location>
        <begin position="20"/>
        <end position="196"/>
    </location>
</feature>
<accession>A0A7S6ZSL5</accession>
<dbReference type="EMBL" id="CP063656">
    <property type="protein sequence ID" value="QOW19982.1"/>
    <property type="molecule type" value="Genomic_DNA"/>
</dbReference>
<dbReference type="AlphaFoldDB" id="A0A7S6ZSL5"/>
<evidence type="ECO:0000313" key="3">
    <source>
        <dbReference type="Proteomes" id="UP000594059"/>
    </source>
</evidence>
<feature type="signal peptide" evidence="1">
    <location>
        <begin position="1"/>
        <end position="19"/>
    </location>
</feature>
<dbReference type="RefSeq" id="WP_193985989.1">
    <property type="nucleotide sequence ID" value="NZ_CP063656.1"/>
</dbReference>
<dbReference type="KEGG" id="lcic:INQ41_02680"/>
<name>A0A7S6ZSL5_9GAMM</name>
<reference evidence="2 3" key="1">
    <citation type="submission" date="2020-10" db="EMBL/GenBank/DDBJ databases">
        <title>complete genome sequencing of Lysobacter sp. H21R20.</title>
        <authorList>
            <person name="Bae J.-W."/>
            <person name="Lee S.-Y."/>
        </authorList>
    </citation>
    <scope>NUCLEOTIDE SEQUENCE [LARGE SCALE GENOMIC DNA]</scope>
    <source>
        <strain evidence="2 3">H21R20</strain>
    </source>
</reference>
<sequence>MLRAAAFLVLLSSAGVAGAQSPACSSLSAPAVPVQRTVIVPVASEFRTPGRQLGAPAGVLSQALSESLSAEQVMFRKQLESCATFASIAPPVSPASLPAATVAPAVPGATASTATTGAVPTATDPAAYKPRTEFDNTPWRFNMSENGQRMTADAFDEWMKAKGLQVVGGKFMRIPAAAAVPAAEAVEAAETPVQDQ</sequence>
<keyword evidence="1" id="KW-0732">Signal</keyword>
<evidence type="ECO:0000256" key="1">
    <source>
        <dbReference type="SAM" id="SignalP"/>
    </source>
</evidence>
<evidence type="ECO:0008006" key="4">
    <source>
        <dbReference type="Google" id="ProtNLM"/>
    </source>
</evidence>
<organism evidence="2 3">
    <name type="scientific">Novilysobacter ciconiae</name>
    <dbReference type="NCBI Taxonomy" id="2781022"/>
    <lineage>
        <taxon>Bacteria</taxon>
        <taxon>Pseudomonadati</taxon>
        <taxon>Pseudomonadota</taxon>
        <taxon>Gammaproteobacteria</taxon>
        <taxon>Lysobacterales</taxon>
        <taxon>Lysobacteraceae</taxon>
        <taxon>Novilysobacter</taxon>
    </lineage>
</organism>
<keyword evidence="3" id="KW-1185">Reference proteome</keyword>
<protein>
    <recommendedName>
        <fullName evidence="4">Secreted protein</fullName>
    </recommendedName>
</protein>
<evidence type="ECO:0000313" key="2">
    <source>
        <dbReference type="EMBL" id="QOW19982.1"/>
    </source>
</evidence>